<reference evidence="9 10" key="1">
    <citation type="submission" date="2013-11" db="EMBL/GenBank/DDBJ databases">
        <title>Draft genome of the bovine lungworm Dictyocaulus viviparus.</title>
        <authorList>
            <person name="Mitreva M."/>
        </authorList>
    </citation>
    <scope>NUCLEOTIDE SEQUENCE [LARGE SCALE GENOMIC DNA]</scope>
    <source>
        <strain evidence="9 10">HannoverDv2000</strain>
    </source>
</reference>
<evidence type="ECO:0000313" key="10">
    <source>
        <dbReference type="Proteomes" id="UP000053766"/>
    </source>
</evidence>
<dbReference type="OrthoDB" id="932129at2759"/>
<evidence type="ECO:0000256" key="2">
    <source>
        <dbReference type="ARBA" id="ARBA00011823"/>
    </source>
</evidence>
<dbReference type="EC" id="2.7.7.9" evidence="3"/>
<dbReference type="SUPFAM" id="SSF53448">
    <property type="entry name" value="Nucleotide-diphospho-sugar transferases"/>
    <property type="match status" value="1"/>
</dbReference>
<sequence length="222" mass="25419">MAPHPLIKPLCLDFDKSAKSSEEWKTSTKMETLGALEQELTKLLNTSTQEELEKNRKELTGFRNLFTRFLRAKPHVDWSKIQPLPEDAIRAYKHLEHPNNDELITSMLNKLVVVKLNGGLGTSMGCKGPKSVIPVRNELTFLDLTLQQIQTLNKTYGVDVPLVLMNSFNTEDDTKKVLKKYANVKVSVHTFCQSQYPRINRETLMPIAKSLNDNDLEWFLTF</sequence>
<comment type="catalytic activity">
    <reaction evidence="8">
        <text>alpha-D-glucose 1-phosphate + UTP + H(+) = UDP-alpha-D-glucose + diphosphate</text>
        <dbReference type="Rhea" id="RHEA:19889"/>
        <dbReference type="ChEBI" id="CHEBI:15378"/>
        <dbReference type="ChEBI" id="CHEBI:33019"/>
        <dbReference type="ChEBI" id="CHEBI:46398"/>
        <dbReference type="ChEBI" id="CHEBI:58601"/>
        <dbReference type="ChEBI" id="CHEBI:58885"/>
        <dbReference type="EC" id="2.7.7.9"/>
    </reaction>
    <physiologicalReaction direction="left-to-right" evidence="8">
        <dbReference type="Rhea" id="RHEA:19890"/>
    </physiologicalReaction>
</comment>
<dbReference type="GO" id="GO:0005978">
    <property type="term" value="P:glycogen biosynthetic process"/>
    <property type="evidence" value="ECO:0007669"/>
    <property type="project" value="UniProtKB-UniPathway"/>
</dbReference>
<dbReference type="GO" id="GO:0006011">
    <property type="term" value="P:UDP-alpha-D-glucose metabolic process"/>
    <property type="evidence" value="ECO:0007669"/>
    <property type="project" value="InterPro"/>
</dbReference>
<protein>
    <recommendedName>
        <fullName evidence="4">UTP--glucose-1-phosphate uridylyltransferase</fullName>
        <ecNumber evidence="3">2.7.7.9</ecNumber>
    </recommendedName>
</protein>
<keyword evidence="10" id="KW-1185">Reference proteome</keyword>
<dbReference type="InterPro" id="IPR029044">
    <property type="entry name" value="Nucleotide-diphossugar_trans"/>
</dbReference>
<dbReference type="Proteomes" id="UP000053766">
    <property type="component" value="Unassembled WGS sequence"/>
</dbReference>
<evidence type="ECO:0000256" key="3">
    <source>
        <dbReference type="ARBA" id="ARBA00012415"/>
    </source>
</evidence>
<evidence type="ECO:0000256" key="5">
    <source>
        <dbReference type="ARBA" id="ARBA00022679"/>
    </source>
</evidence>
<dbReference type="UniPathway" id="UPA00164"/>
<evidence type="ECO:0000256" key="4">
    <source>
        <dbReference type="ARBA" id="ARBA00019048"/>
    </source>
</evidence>
<dbReference type="EMBL" id="KN716246">
    <property type="protein sequence ID" value="KJH49099.1"/>
    <property type="molecule type" value="Genomic_DNA"/>
</dbReference>
<dbReference type="AlphaFoldDB" id="A0A0D8XZA1"/>
<evidence type="ECO:0000313" key="9">
    <source>
        <dbReference type="EMBL" id="KJH49099.1"/>
    </source>
</evidence>
<gene>
    <name evidence="9" type="ORF">DICVIV_04806</name>
</gene>
<dbReference type="InterPro" id="IPR002618">
    <property type="entry name" value="UDPGP_fam"/>
</dbReference>
<comment type="subunit">
    <text evidence="2">Homooctamer.</text>
</comment>
<comment type="function">
    <text evidence="7">UTP--glucose-1-phosphate uridylyltransferase catalyzing the conversion of glucose-1-phosphate into UDP-glucose, a crucial precursor for the production of glycogen.</text>
</comment>
<dbReference type="GO" id="GO:0003983">
    <property type="term" value="F:UTP:glucose-1-phosphate uridylyltransferase activity"/>
    <property type="evidence" value="ECO:0007669"/>
    <property type="project" value="UniProtKB-EC"/>
</dbReference>
<evidence type="ECO:0000256" key="6">
    <source>
        <dbReference type="ARBA" id="ARBA00022695"/>
    </source>
</evidence>
<evidence type="ECO:0000256" key="8">
    <source>
        <dbReference type="ARBA" id="ARBA00047432"/>
    </source>
</evidence>
<name>A0A0D8XZA1_DICVI</name>
<dbReference type="Gene3D" id="3.90.550.10">
    <property type="entry name" value="Spore Coat Polysaccharide Biosynthesis Protein SpsA, Chain A"/>
    <property type="match status" value="1"/>
</dbReference>
<dbReference type="Pfam" id="PF01704">
    <property type="entry name" value="UDPGP"/>
    <property type="match status" value="1"/>
</dbReference>
<evidence type="ECO:0000256" key="1">
    <source>
        <dbReference type="ARBA" id="ARBA00010401"/>
    </source>
</evidence>
<evidence type="ECO:0000256" key="7">
    <source>
        <dbReference type="ARBA" id="ARBA00023579"/>
    </source>
</evidence>
<reference evidence="10" key="2">
    <citation type="journal article" date="2016" name="Sci. Rep.">
        <title>Dictyocaulus viviparus genome, variome and transcriptome elucidate lungworm biology and support future intervention.</title>
        <authorList>
            <person name="McNulty S.N."/>
            <person name="Strube C."/>
            <person name="Rosa B.A."/>
            <person name="Martin J.C."/>
            <person name="Tyagi R."/>
            <person name="Choi Y.J."/>
            <person name="Wang Q."/>
            <person name="Hallsworth Pepin K."/>
            <person name="Zhang X."/>
            <person name="Ozersky P."/>
            <person name="Wilson R.K."/>
            <person name="Sternberg P.W."/>
            <person name="Gasser R.B."/>
            <person name="Mitreva M."/>
        </authorList>
    </citation>
    <scope>NUCLEOTIDE SEQUENCE [LARGE SCALE GENOMIC DNA]</scope>
    <source>
        <strain evidence="10">HannoverDv2000</strain>
    </source>
</reference>
<dbReference type="STRING" id="29172.A0A0D8XZA1"/>
<keyword evidence="6 9" id="KW-0548">Nucleotidyltransferase</keyword>
<dbReference type="InterPro" id="IPR016267">
    <property type="entry name" value="UDPGP_trans"/>
</dbReference>
<keyword evidence="5 9" id="KW-0808">Transferase</keyword>
<dbReference type="PANTHER" id="PTHR43511">
    <property type="match status" value="1"/>
</dbReference>
<accession>A0A0D8XZA1</accession>
<proteinExistence type="inferred from homology"/>
<organism evidence="9 10">
    <name type="scientific">Dictyocaulus viviparus</name>
    <name type="common">Bovine lungworm</name>
    <dbReference type="NCBI Taxonomy" id="29172"/>
    <lineage>
        <taxon>Eukaryota</taxon>
        <taxon>Metazoa</taxon>
        <taxon>Ecdysozoa</taxon>
        <taxon>Nematoda</taxon>
        <taxon>Chromadorea</taxon>
        <taxon>Rhabditida</taxon>
        <taxon>Rhabditina</taxon>
        <taxon>Rhabditomorpha</taxon>
        <taxon>Strongyloidea</taxon>
        <taxon>Metastrongylidae</taxon>
        <taxon>Dictyocaulus</taxon>
    </lineage>
</organism>
<comment type="similarity">
    <text evidence="1">Belongs to the UDPGP type 1 family.</text>
</comment>